<dbReference type="UniPathway" id="UPA00034">
    <property type="reaction ID" value="UER00027"/>
</dbReference>
<dbReference type="GO" id="GO:0030170">
    <property type="term" value="F:pyridoxal phosphate binding"/>
    <property type="evidence" value="ECO:0007669"/>
    <property type="project" value="UniProtKB-UniRule"/>
</dbReference>
<evidence type="ECO:0000259" key="9">
    <source>
        <dbReference type="Pfam" id="PF00278"/>
    </source>
</evidence>
<keyword evidence="12" id="KW-1185">Reference proteome</keyword>
<dbReference type="PRINTS" id="PR01181">
    <property type="entry name" value="DAPDCRBXLASE"/>
</dbReference>
<dbReference type="PROSITE" id="PS00879">
    <property type="entry name" value="ODR_DC_2_2"/>
    <property type="match status" value="1"/>
</dbReference>
<protein>
    <recommendedName>
        <fullName evidence="5 6">Diaminopimelate decarboxylase</fullName>
        <shortName evidence="5">DAP decarboxylase</shortName>
        <shortName evidence="5">DAPDC</shortName>
        <ecNumber evidence="5 6">4.1.1.20</ecNumber>
    </recommendedName>
</protein>
<comment type="catalytic activity">
    <reaction evidence="5 8">
        <text>meso-2,6-diaminopimelate + H(+) = L-lysine + CO2</text>
        <dbReference type="Rhea" id="RHEA:15101"/>
        <dbReference type="ChEBI" id="CHEBI:15378"/>
        <dbReference type="ChEBI" id="CHEBI:16526"/>
        <dbReference type="ChEBI" id="CHEBI:32551"/>
        <dbReference type="ChEBI" id="CHEBI:57791"/>
        <dbReference type="EC" id="4.1.1.20"/>
    </reaction>
</comment>
<feature type="binding site" evidence="5">
    <location>
        <position position="402"/>
    </location>
    <ligand>
        <name>pyridoxal 5'-phosphate</name>
        <dbReference type="ChEBI" id="CHEBI:597326"/>
    </ligand>
</feature>
<feature type="binding site" evidence="5">
    <location>
        <begin position="301"/>
        <end position="304"/>
    </location>
    <ligand>
        <name>pyridoxal 5'-phosphate</name>
        <dbReference type="ChEBI" id="CHEBI:597326"/>
    </ligand>
</feature>
<evidence type="ECO:0000256" key="4">
    <source>
        <dbReference type="ARBA" id="ARBA00023239"/>
    </source>
</evidence>
<dbReference type="EMBL" id="CP053708">
    <property type="protein sequence ID" value="QKE91049.1"/>
    <property type="molecule type" value="Genomic_DNA"/>
</dbReference>
<dbReference type="NCBIfam" id="TIGR01048">
    <property type="entry name" value="lysA"/>
    <property type="match status" value="1"/>
</dbReference>
<dbReference type="EC" id="4.1.1.20" evidence="5 6"/>
<feature type="active site" description="Proton donor" evidence="7">
    <location>
        <position position="373"/>
    </location>
</feature>
<dbReference type="Pfam" id="PF02784">
    <property type="entry name" value="Orn_Arg_deC_N"/>
    <property type="match status" value="1"/>
</dbReference>
<comment type="function">
    <text evidence="5">Specifically catalyzes the decarboxylation of meso-diaminopimelate (meso-DAP) to L-lysine.</text>
</comment>
<dbReference type="InterPro" id="IPR022643">
    <property type="entry name" value="De-COase2_C"/>
</dbReference>
<dbReference type="HAMAP" id="MF_02120">
    <property type="entry name" value="LysA"/>
    <property type="match status" value="1"/>
</dbReference>
<organism evidence="11 12">
    <name type="scientific">Lichenicola cladoniae</name>
    <dbReference type="NCBI Taxonomy" id="1484109"/>
    <lineage>
        <taxon>Bacteria</taxon>
        <taxon>Pseudomonadati</taxon>
        <taxon>Pseudomonadota</taxon>
        <taxon>Alphaproteobacteria</taxon>
        <taxon>Acetobacterales</taxon>
        <taxon>Acetobacteraceae</taxon>
        <taxon>Lichenicola</taxon>
    </lineage>
</organism>
<dbReference type="Gene3D" id="3.20.20.10">
    <property type="entry name" value="Alanine racemase"/>
    <property type="match status" value="1"/>
</dbReference>
<dbReference type="InterPro" id="IPR029066">
    <property type="entry name" value="PLP-binding_barrel"/>
</dbReference>
<feature type="binding site" evidence="5">
    <location>
        <position position="345"/>
    </location>
    <ligand>
        <name>substrate</name>
    </ligand>
</feature>
<dbReference type="InterPro" id="IPR009006">
    <property type="entry name" value="Ala_racemase/Decarboxylase_C"/>
</dbReference>
<keyword evidence="5" id="KW-0028">Amino-acid biosynthesis</keyword>
<feature type="binding site" evidence="5">
    <location>
        <position position="374"/>
    </location>
    <ligand>
        <name>substrate</name>
    </ligand>
</feature>
<dbReference type="SUPFAM" id="SSF51419">
    <property type="entry name" value="PLP-binding barrel"/>
    <property type="match status" value="1"/>
</dbReference>
<dbReference type="SUPFAM" id="SSF50621">
    <property type="entry name" value="Alanine racemase C-terminal domain-like"/>
    <property type="match status" value="1"/>
</dbReference>
<name>A0A6M8HRE4_9PROT</name>
<accession>A0A6M8HRE4</accession>
<dbReference type="PANTHER" id="PTHR43727">
    <property type="entry name" value="DIAMINOPIMELATE DECARBOXYLASE"/>
    <property type="match status" value="1"/>
</dbReference>
<dbReference type="InterPro" id="IPR022653">
    <property type="entry name" value="De-COase2_pyr-phos_BS"/>
</dbReference>
<sequence>MSMPSVSAPPSSSMTDPSVADLLAARPHLRMHALEGLMLEQVPLAAIADALGTPVWVTGAGTLRSRYRRLEAALAEPSLGASIHYAVKANDHLAILRILSIEGAGADVVSGGEMRRAIEAGIPPARIVFSGVGKSDDELGLALSLSISQINVESREELERLSGLASACGRTARIVLRVNPDIDAGTHAKITTGLADNKFGVAYDEAADLYALAARLPGIEPIGFAVHIGSQINDPAPFRAAYARIADLVRRVREAGQAVSLVDCGGGLGISYRDEIEGSPRALAHAIRVTLGDLGLKLVVEPGRWLVAPAGVLLSRVLLVKQSAGRAPFVVLDAAMNDLLRPSLYEAWHGVVPLSARDAVQPAGPAHLVGPVCETGDTFALDRPLPHLAAGARVAILDTGAYGAVMSSTYNSRPLAAQALVDGSRWTTIRPRQPVEQLWAGELVPDWIAAGETGAGRAAE</sequence>
<dbReference type="InterPro" id="IPR022657">
    <property type="entry name" value="De-COase2_CS"/>
</dbReference>
<comment type="similarity">
    <text evidence="5">Belongs to the Orn/Lys/Arg decarboxylase class-II family. LysA subfamily.</text>
</comment>
<evidence type="ECO:0000256" key="5">
    <source>
        <dbReference type="HAMAP-Rule" id="MF_02120"/>
    </source>
</evidence>
<evidence type="ECO:0000256" key="8">
    <source>
        <dbReference type="RuleBase" id="RU003738"/>
    </source>
</evidence>
<dbReference type="GO" id="GO:0009089">
    <property type="term" value="P:lysine biosynthetic process via diaminopimelate"/>
    <property type="evidence" value="ECO:0007669"/>
    <property type="project" value="UniProtKB-UniRule"/>
</dbReference>
<gene>
    <name evidence="5 11" type="primary">lysA</name>
    <name evidence="11" type="ORF">HN018_14245</name>
</gene>
<evidence type="ECO:0000256" key="1">
    <source>
        <dbReference type="ARBA" id="ARBA00001933"/>
    </source>
</evidence>
<feature type="modified residue" description="N6-(pyridoxal phosphate)lysine" evidence="5 7">
    <location>
        <position position="88"/>
    </location>
</feature>
<dbReference type="FunFam" id="3.20.20.10:FF:000003">
    <property type="entry name" value="Diaminopimelate decarboxylase"/>
    <property type="match status" value="1"/>
</dbReference>
<evidence type="ECO:0000256" key="2">
    <source>
        <dbReference type="ARBA" id="ARBA00022793"/>
    </source>
</evidence>
<keyword evidence="4 5" id="KW-0456">Lyase</keyword>
<reference evidence="11 12" key="1">
    <citation type="journal article" date="2014" name="World J. Microbiol. Biotechnol.">
        <title>Biodiversity and physiological characteristics of Antarctic and Arctic lichens-associated bacteria.</title>
        <authorList>
            <person name="Lee Y.M."/>
            <person name="Kim E.H."/>
            <person name="Lee H.K."/>
            <person name="Hong S.G."/>
        </authorList>
    </citation>
    <scope>NUCLEOTIDE SEQUENCE [LARGE SCALE GENOMIC DNA]</scope>
    <source>
        <strain evidence="11 12">PAMC 26569</strain>
    </source>
</reference>
<dbReference type="KEGG" id="lck:HN018_14245"/>
<feature type="binding site" evidence="5">
    <location>
        <position position="402"/>
    </location>
    <ligand>
        <name>substrate</name>
    </ligand>
</feature>
<proteinExistence type="inferred from homology"/>
<feature type="domain" description="Orn/DAP/Arg decarboxylase 2 N-terminal" evidence="10">
    <location>
        <begin position="62"/>
        <end position="308"/>
    </location>
</feature>
<keyword evidence="2 5" id="KW-0210">Decarboxylase</keyword>
<evidence type="ECO:0000313" key="11">
    <source>
        <dbReference type="EMBL" id="QKE91049.1"/>
    </source>
</evidence>
<dbReference type="InterPro" id="IPR002986">
    <property type="entry name" value="DAP_deCOOHase_LysA"/>
</dbReference>
<dbReference type="InterPro" id="IPR000183">
    <property type="entry name" value="Orn/DAP/Arg_de-COase"/>
</dbReference>
<dbReference type="InterPro" id="IPR022644">
    <property type="entry name" value="De-COase2_N"/>
</dbReference>
<dbReference type="PROSITE" id="PS00878">
    <property type="entry name" value="ODR_DC_2_1"/>
    <property type="match status" value="1"/>
</dbReference>
<dbReference type="Gene3D" id="2.40.37.10">
    <property type="entry name" value="Lyase, Ornithine Decarboxylase, Chain A, domain 1"/>
    <property type="match status" value="1"/>
</dbReference>
<feature type="binding site" evidence="5">
    <location>
        <position position="304"/>
    </location>
    <ligand>
        <name>substrate</name>
    </ligand>
</feature>
<evidence type="ECO:0000313" key="12">
    <source>
        <dbReference type="Proteomes" id="UP000500767"/>
    </source>
</evidence>
<dbReference type="Proteomes" id="UP000500767">
    <property type="component" value="Chromosome"/>
</dbReference>
<dbReference type="PRINTS" id="PR01179">
    <property type="entry name" value="ODADCRBXLASE"/>
</dbReference>
<evidence type="ECO:0000256" key="6">
    <source>
        <dbReference type="NCBIfam" id="TIGR01048"/>
    </source>
</evidence>
<comment type="subunit">
    <text evidence="5">Homodimer.</text>
</comment>
<feature type="domain" description="Orn/DAP/Arg decarboxylase 2 C-terminal" evidence="9">
    <location>
        <begin position="309"/>
        <end position="400"/>
    </location>
</feature>
<evidence type="ECO:0000256" key="7">
    <source>
        <dbReference type="PIRSR" id="PIRSR600183-50"/>
    </source>
</evidence>
<evidence type="ECO:0000259" key="10">
    <source>
        <dbReference type="Pfam" id="PF02784"/>
    </source>
</evidence>
<comment type="pathway">
    <text evidence="5 8">Amino-acid biosynthesis; L-lysine biosynthesis via DAP pathway; L-lysine from DL-2,6-diaminopimelate: step 1/1.</text>
</comment>
<evidence type="ECO:0000256" key="3">
    <source>
        <dbReference type="ARBA" id="ARBA00022898"/>
    </source>
</evidence>
<keyword evidence="3 5" id="KW-0663">Pyridoxal phosphate</keyword>
<comment type="cofactor">
    <cofactor evidence="1 5 7 8">
        <name>pyridoxal 5'-phosphate</name>
        <dbReference type="ChEBI" id="CHEBI:597326"/>
    </cofactor>
</comment>
<dbReference type="PANTHER" id="PTHR43727:SF2">
    <property type="entry name" value="GROUP IV DECARBOXYLASE"/>
    <property type="match status" value="1"/>
</dbReference>
<feature type="binding site" evidence="5">
    <location>
        <position position="267"/>
    </location>
    <ligand>
        <name>pyridoxal 5'-phosphate</name>
        <dbReference type="ChEBI" id="CHEBI:597326"/>
    </ligand>
</feature>
<dbReference type="GO" id="GO:0008836">
    <property type="term" value="F:diaminopimelate decarboxylase activity"/>
    <property type="evidence" value="ECO:0007669"/>
    <property type="project" value="UniProtKB-UniRule"/>
</dbReference>
<keyword evidence="5 8" id="KW-0457">Lysine biosynthesis</keyword>
<feature type="binding site" evidence="5">
    <location>
        <position position="341"/>
    </location>
    <ligand>
        <name>substrate</name>
    </ligand>
</feature>
<dbReference type="Pfam" id="PF00278">
    <property type="entry name" value="Orn_DAP_Arg_deC"/>
    <property type="match status" value="1"/>
</dbReference>
<dbReference type="AlphaFoldDB" id="A0A6M8HRE4"/>
<dbReference type="CDD" id="cd06828">
    <property type="entry name" value="PLPDE_III_DapDC"/>
    <property type="match status" value="1"/>
</dbReference>